<keyword evidence="18" id="KW-1185">Reference proteome</keyword>
<dbReference type="Proteomes" id="UP000241890">
    <property type="component" value="Unassembled WGS sequence"/>
</dbReference>
<dbReference type="EMBL" id="BEYU01000059">
    <property type="protein sequence ID" value="GBG29487.1"/>
    <property type="molecule type" value="Genomic_DNA"/>
</dbReference>
<feature type="region of interest" description="Disordered" evidence="15">
    <location>
        <begin position="740"/>
        <end position="965"/>
    </location>
</feature>
<evidence type="ECO:0000256" key="5">
    <source>
        <dbReference type="ARBA" id="ARBA00022763"/>
    </source>
</evidence>
<evidence type="ECO:0000256" key="2">
    <source>
        <dbReference type="ARBA" id="ARBA00008010"/>
    </source>
</evidence>
<feature type="compositionally biased region" description="Acidic residues" evidence="15">
    <location>
        <begin position="918"/>
        <end position="931"/>
    </location>
</feature>
<keyword evidence="5" id="KW-0227">DNA damage</keyword>
<evidence type="ECO:0000256" key="9">
    <source>
        <dbReference type="ARBA" id="ARBA00023125"/>
    </source>
</evidence>
<dbReference type="GO" id="GO:0016787">
    <property type="term" value="F:hydrolase activity"/>
    <property type="evidence" value="ECO:0007669"/>
    <property type="project" value="UniProtKB-KW"/>
</dbReference>
<evidence type="ECO:0000256" key="6">
    <source>
        <dbReference type="ARBA" id="ARBA00022801"/>
    </source>
</evidence>
<dbReference type="GO" id="GO:0003697">
    <property type="term" value="F:single-stranded DNA binding"/>
    <property type="evidence" value="ECO:0007669"/>
    <property type="project" value="TreeGrafter"/>
</dbReference>
<dbReference type="InterPro" id="IPR033762">
    <property type="entry name" value="MCM_OB"/>
</dbReference>
<evidence type="ECO:0000256" key="14">
    <source>
        <dbReference type="RuleBase" id="RU004070"/>
    </source>
</evidence>
<dbReference type="Gene3D" id="2.40.50.140">
    <property type="entry name" value="Nucleic acid-binding proteins"/>
    <property type="match status" value="1"/>
</dbReference>
<dbReference type="GO" id="GO:0005634">
    <property type="term" value="C:nucleus"/>
    <property type="evidence" value="ECO:0007669"/>
    <property type="project" value="UniProtKB-SubCell"/>
</dbReference>
<dbReference type="InterPro" id="IPR012340">
    <property type="entry name" value="NA-bd_OB-fold"/>
</dbReference>
<evidence type="ECO:0000313" key="17">
    <source>
        <dbReference type="EMBL" id="GBG29487.1"/>
    </source>
</evidence>
<dbReference type="SUPFAM" id="SSF52540">
    <property type="entry name" value="P-loop containing nucleoside triphosphate hydrolases"/>
    <property type="match status" value="1"/>
</dbReference>
<evidence type="ECO:0000256" key="11">
    <source>
        <dbReference type="ARBA" id="ARBA00023242"/>
    </source>
</evidence>
<dbReference type="InterPro" id="IPR003593">
    <property type="entry name" value="AAA+_ATPase"/>
</dbReference>
<organism evidence="17 18">
    <name type="scientific">Hondaea fermentalgiana</name>
    <dbReference type="NCBI Taxonomy" id="2315210"/>
    <lineage>
        <taxon>Eukaryota</taxon>
        <taxon>Sar</taxon>
        <taxon>Stramenopiles</taxon>
        <taxon>Bigyra</taxon>
        <taxon>Labyrinthulomycetes</taxon>
        <taxon>Thraustochytrida</taxon>
        <taxon>Thraustochytriidae</taxon>
        <taxon>Hondaea</taxon>
    </lineage>
</organism>
<dbReference type="EC" id="3.6.4.12" evidence="3"/>
<dbReference type="Gene3D" id="3.40.50.300">
    <property type="entry name" value="P-loop containing nucleotide triphosphate hydrolases"/>
    <property type="match status" value="1"/>
</dbReference>
<keyword evidence="9 14" id="KW-0238">DNA-binding</keyword>
<dbReference type="Pfam" id="PF26066">
    <property type="entry name" value="MCM9_N"/>
    <property type="match status" value="1"/>
</dbReference>
<feature type="compositionally biased region" description="Basic residues" evidence="15">
    <location>
        <begin position="854"/>
        <end position="874"/>
    </location>
</feature>
<evidence type="ECO:0000256" key="12">
    <source>
        <dbReference type="ARBA" id="ARBA00042301"/>
    </source>
</evidence>
<keyword evidence="4 14" id="KW-0547">Nucleotide-binding</keyword>
<dbReference type="GO" id="GO:0000724">
    <property type="term" value="P:double-strand break repair via homologous recombination"/>
    <property type="evidence" value="ECO:0007669"/>
    <property type="project" value="TreeGrafter"/>
</dbReference>
<comment type="subcellular location">
    <subcellularLocation>
        <location evidence="1">Nucleus</location>
    </subcellularLocation>
</comment>
<dbReference type="GO" id="GO:0017116">
    <property type="term" value="F:single-stranded DNA helicase activity"/>
    <property type="evidence" value="ECO:0007669"/>
    <property type="project" value="TreeGrafter"/>
</dbReference>
<evidence type="ECO:0000256" key="1">
    <source>
        <dbReference type="ARBA" id="ARBA00004123"/>
    </source>
</evidence>
<dbReference type="InterPro" id="IPR041562">
    <property type="entry name" value="MCM_lid"/>
</dbReference>
<dbReference type="Pfam" id="PF17855">
    <property type="entry name" value="MCM_lid"/>
    <property type="match status" value="1"/>
</dbReference>
<evidence type="ECO:0000256" key="4">
    <source>
        <dbReference type="ARBA" id="ARBA00022741"/>
    </source>
</evidence>
<dbReference type="SMART" id="SM00382">
    <property type="entry name" value="AAA"/>
    <property type="match status" value="1"/>
</dbReference>
<feature type="domain" description="MCM C-terminal AAA(+) ATPase" evidence="16">
    <location>
        <begin position="316"/>
        <end position="519"/>
    </location>
</feature>
<dbReference type="InterPro" id="IPR058768">
    <property type="entry name" value="MCM9_N"/>
</dbReference>
<evidence type="ECO:0000256" key="13">
    <source>
        <dbReference type="ARBA" id="ARBA00047995"/>
    </source>
</evidence>
<sequence>MREEGAAAADVLEQEEYLQLFERLAQRDPSGVFRPQLEAILAEESTDAHYGVYVDAKTLLDDDYLLGHLVLRYPETMLNLLSRALVTEQERLVERPAYADKQVSVKPNLNARVRWLPGANRKPNISSIRSIDVNAFVQVSGTVTRSGSIKVLEAVRVFECNNERCAGLVRVFASKYEVGSIIEKPTGPCPTCRKSSSYTELKERAICHDYQELKVQEQVQKLGMGSIPRSITVLALHDLVDKCKAGDDVVITGVPINRWSATYVEERCNLETVIDANSISVVNASSNGVLLTEEVESKFRGFWRKWARKRRRPMHARDLIVGSICPQVYGMFTVKLAVALSLVGSPAFVDRGGTRVRGEPHLLLVGDPGTGKSQFLRYAAKLSPRSVLTTGTGTTSAGLTCSAVKEGHEFMLEAGALVLADRGICCIDEFGSIRQHDRATIHEAMEQQTLSVAKAGLVCSLKTRTTIIAATNPRGRFDPHESLSTNTGIAPPLLSRFDMVLVLLDRADESWDQTVSEFILRAQAGIGQQNIGTASAALGPHIGSSGDGGESDEESDGSQENGFKSRASQSPRKDVRAQSVEPGSGLWNVDTFQAYLTYIKRFTPQLSPEAGQILTAYYKAQRLRDGNKDAGRTTLRLLEALIRLAKAHARLMARNFVVIMDAVVSISMIEESMRTPSPQDSLGDMSFSHAPEEEMLERTLGILHELDLDDLEPIARAQHSTSYMLDLDYPFDVVTAANTDGSTTGAVGPGSQDRAQEDEDDPHNAWNVGREDEGNDQDGHSSDDNDNDHDDDHVGNSSRRKGSQTGASPPASPASSLEESADEDAENPLGLPTQCGTSRLKRKPPTAANTAPAQRKRPRRKDKRKRTKRSRSRTKSASIAAAGSCSAEFDNGEGGHKSGDEAGANESLQAKSRNPEEGGSDEVAVDGDLGEGDSAAADCDEDDDENVEDDDDDIQLDKELDDLFA</sequence>
<feature type="compositionally biased region" description="Low complexity" evidence="15">
    <location>
        <begin position="807"/>
        <end position="818"/>
    </location>
</feature>
<comment type="caution">
    <text evidence="17">The sequence shown here is derived from an EMBL/GenBank/DDBJ whole genome shotgun (WGS) entry which is preliminary data.</text>
</comment>
<dbReference type="GO" id="GO:0042555">
    <property type="term" value="C:MCM complex"/>
    <property type="evidence" value="ECO:0007669"/>
    <property type="project" value="TreeGrafter"/>
</dbReference>
<evidence type="ECO:0000256" key="15">
    <source>
        <dbReference type="SAM" id="MobiDB-lite"/>
    </source>
</evidence>
<comment type="similarity">
    <text evidence="2 14">Belongs to the MCM family.</text>
</comment>
<dbReference type="InterPro" id="IPR001208">
    <property type="entry name" value="MCM_dom"/>
</dbReference>
<evidence type="ECO:0000256" key="8">
    <source>
        <dbReference type="ARBA" id="ARBA00022840"/>
    </source>
</evidence>
<dbReference type="PROSITE" id="PS50051">
    <property type="entry name" value="MCM_2"/>
    <property type="match status" value="1"/>
</dbReference>
<feature type="compositionally biased region" description="Low complexity" evidence="15">
    <location>
        <begin position="875"/>
        <end position="887"/>
    </location>
</feature>
<evidence type="ECO:0000259" key="16">
    <source>
        <dbReference type="PROSITE" id="PS50051"/>
    </source>
</evidence>
<gene>
    <name evidence="17" type="ORF">FCC1311_057082</name>
</gene>
<evidence type="ECO:0000256" key="10">
    <source>
        <dbReference type="ARBA" id="ARBA00023204"/>
    </source>
</evidence>
<keyword evidence="11" id="KW-0539">Nucleus</keyword>
<keyword evidence="7" id="KW-0347">Helicase</keyword>
<keyword evidence="8 14" id="KW-0067">ATP-binding</keyword>
<dbReference type="InParanoid" id="A0A2R5GF08"/>
<dbReference type="GO" id="GO:0005524">
    <property type="term" value="F:ATP binding"/>
    <property type="evidence" value="ECO:0007669"/>
    <property type="project" value="UniProtKB-KW"/>
</dbReference>
<dbReference type="SMART" id="SM00350">
    <property type="entry name" value="MCM"/>
    <property type="match status" value="1"/>
</dbReference>
<dbReference type="PANTHER" id="PTHR11630">
    <property type="entry name" value="DNA REPLICATION LICENSING FACTOR MCM FAMILY MEMBER"/>
    <property type="match status" value="1"/>
</dbReference>
<dbReference type="AlphaFoldDB" id="A0A2R5GF08"/>
<feature type="compositionally biased region" description="Basic and acidic residues" evidence="15">
    <location>
        <begin position="769"/>
        <end position="783"/>
    </location>
</feature>
<keyword evidence="10" id="KW-0234">DNA repair</keyword>
<name>A0A2R5GF08_9STRA</name>
<dbReference type="OrthoDB" id="271325at2759"/>
<protein>
    <recommendedName>
        <fullName evidence="3">DNA helicase</fullName>
        <ecNumber evidence="3">3.6.4.12</ecNumber>
    </recommendedName>
    <alternativeName>
        <fullName evidence="12">Minichromosome maintenance 9</fullName>
    </alternativeName>
</protein>
<proteinExistence type="inferred from homology"/>
<dbReference type="Pfam" id="PF17207">
    <property type="entry name" value="MCM_OB"/>
    <property type="match status" value="1"/>
</dbReference>
<evidence type="ECO:0000256" key="7">
    <source>
        <dbReference type="ARBA" id="ARBA00022806"/>
    </source>
</evidence>
<accession>A0A2R5GF08</accession>
<feature type="compositionally biased region" description="Acidic residues" evidence="15">
    <location>
        <begin position="938"/>
        <end position="965"/>
    </location>
</feature>
<dbReference type="PRINTS" id="PR01657">
    <property type="entry name" value="MCMFAMILY"/>
</dbReference>
<comment type="catalytic activity">
    <reaction evidence="13">
        <text>ATP + H2O = ADP + phosphate + H(+)</text>
        <dbReference type="Rhea" id="RHEA:13065"/>
        <dbReference type="ChEBI" id="CHEBI:15377"/>
        <dbReference type="ChEBI" id="CHEBI:15378"/>
        <dbReference type="ChEBI" id="CHEBI:30616"/>
        <dbReference type="ChEBI" id="CHEBI:43474"/>
        <dbReference type="ChEBI" id="CHEBI:456216"/>
        <dbReference type="EC" id="3.6.4.12"/>
    </reaction>
</comment>
<dbReference type="Pfam" id="PF00493">
    <property type="entry name" value="MCM"/>
    <property type="match status" value="1"/>
</dbReference>
<evidence type="ECO:0000313" key="18">
    <source>
        <dbReference type="Proteomes" id="UP000241890"/>
    </source>
</evidence>
<feature type="region of interest" description="Disordered" evidence="15">
    <location>
        <begin position="536"/>
        <end position="580"/>
    </location>
</feature>
<dbReference type="PANTHER" id="PTHR11630:SF48">
    <property type="entry name" value="DNA HELICASE MCM9"/>
    <property type="match status" value="1"/>
</dbReference>
<dbReference type="SUPFAM" id="SSF50249">
    <property type="entry name" value="Nucleic acid-binding proteins"/>
    <property type="match status" value="1"/>
</dbReference>
<feature type="compositionally biased region" description="Polar residues" evidence="15">
    <location>
        <begin position="559"/>
        <end position="570"/>
    </location>
</feature>
<evidence type="ECO:0000256" key="3">
    <source>
        <dbReference type="ARBA" id="ARBA00012551"/>
    </source>
</evidence>
<dbReference type="InterPro" id="IPR027417">
    <property type="entry name" value="P-loop_NTPase"/>
</dbReference>
<dbReference type="InterPro" id="IPR031327">
    <property type="entry name" value="MCM"/>
</dbReference>
<keyword evidence="6" id="KW-0378">Hydrolase</keyword>
<reference evidence="17 18" key="1">
    <citation type="submission" date="2017-12" db="EMBL/GenBank/DDBJ databases">
        <title>Sequencing, de novo assembly and annotation of complete genome of a new Thraustochytrid species, strain FCC1311.</title>
        <authorList>
            <person name="Sedici K."/>
            <person name="Godart F."/>
            <person name="Aiese Cigliano R."/>
            <person name="Sanseverino W."/>
            <person name="Barakat M."/>
            <person name="Ortet P."/>
            <person name="Marechal E."/>
            <person name="Cagnac O."/>
            <person name="Amato A."/>
        </authorList>
    </citation>
    <scope>NUCLEOTIDE SEQUENCE [LARGE SCALE GENOMIC DNA]</scope>
</reference>